<name>A0A8J3USU6_9ACTN</name>
<evidence type="ECO:0000313" key="1">
    <source>
        <dbReference type="EMBL" id="GII48856.1"/>
    </source>
</evidence>
<dbReference type="Proteomes" id="UP000644610">
    <property type="component" value="Unassembled WGS sequence"/>
</dbReference>
<sequence length="105" mass="11984">MIMRTWRGWTRAEDADAYAAYLMETGHPGYTSTPGNRGVTFTRRDDGDRVEFLLTSLWDSWEAVGAFAGPDPERAVFYPQDDRFLVDRELTVNHYEVFAVGQSTV</sequence>
<dbReference type="EMBL" id="BOOQ01000036">
    <property type="protein sequence ID" value="GII48856.1"/>
    <property type="molecule type" value="Genomic_DNA"/>
</dbReference>
<gene>
    <name evidence="1" type="ORF">Psi02_52800</name>
</gene>
<comment type="caution">
    <text evidence="1">The sequence shown here is derived from an EMBL/GenBank/DDBJ whole genome shotgun (WGS) entry which is preliminary data.</text>
</comment>
<dbReference type="AlphaFoldDB" id="A0A8J3USU6"/>
<evidence type="ECO:0000313" key="2">
    <source>
        <dbReference type="Proteomes" id="UP000644610"/>
    </source>
</evidence>
<proteinExistence type="predicted"/>
<keyword evidence="1" id="KW-0503">Monooxygenase</keyword>
<reference evidence="1" key="1">
    <citation type="submission" date="2021-01" db="EMBL/GenBank/DDBJ databases">
        <title>Whole genome shotgun sequence of Planotetraspora silvatica NBRC 100141.</title>
        <authorList>
            <person name="Komaki H."/>
            <person name="Tamura T."/>
        </authorList>
    </citation>
    <scope>NUCLEOTIDE SEQUENCE</scope>
    <source>
        <strain evidence="1">NBRC 100141</strain>
    </source>
</reference>
<dbReference type="SUPFAM" id="SSF54909">
    <property type="entry name" value="Dimeric alpha+beta barrel"/>
    <property type="match status" value="1"/>
</dbReference>
<keyword evidence="1" id="KW-0560">Oxidoreductase</keyword>
<protein>
    <submittedName>
        <fullName evidence="1">Antibiotic biosynthesis monooxygenase</fullName>
    </submittedName>
</protein>
<dbReference type="GO" id="GO:0004497">
    <property type="term" value="F:monooxygenase activity"/>
    <property type="evidence" value="ECO:0007669"/>
    <property type="project" value="UniProtKB-KW"/>
</dbReference>
<organism evidence="1 2">
    <name type="scientific">Planotetraspora silvatica</name>
    <dbReference type="NCBI Taxonomy" id="234614"/>
    <lineage>
        <taxon>Bacteria</taxon>
        <taxon>Bacillati</taxon>
        <taxon>Actinomycetota</taxon>
        <taxon>Actinomycetes</taxon>
        <taxon>Streptosporangiales</taxon>
        <taxon>Streptosporangiaceae</taxon>
        <taxon>Planotetraspora</taxon>
    </lineage>
</organism>
<accession>A0A8J3USU6</accession>
<dbReference type="InterPro" id="IPR011008">
    <property type="entry name" value="Dimeric_a/b-barrel"/>
</dbReference>
<keyword evidence="2" id="KW-1185">Reference proteome</keyword>